<dbReference type="GO" id="GO:1990573">
    <property type="term" value="P:potassium ion import across plasma membrane"/>
    <property type="evidence" value="ECO:0007669"/>
    <property type="project" value="TreeGrafter"/>
</dbReference>
<dbReference type="GO" id="GO:0005524">
    <property type="term" value="F:ATP binding"/>
    <property type="evidence" value="ECO:0007669"/>
    <property type="project" value="UniProtKB-KW"/>
</dbReference>
<dbReference type="InParanoid" id="D2V346"/>
<dbReference type="InterPro" id="IPR023298">
    <property type="entry name" value="ATPase_P-typ_TM_dom_sf"/>
</dbReference>
<dbReference type="SUPFAM" id="SSF81660">
    <property type="entry name" value="Metal cation-transporting ATPase, ATP-binding domain N"/>
    <property type="match status" value="1"/>
</dbReference>
<evidence type="ECO:0000256" key="8">
    <source>
        <dbReference type="ARBA" id="ARBA00022741"/>
    </source>
</evidence>
<dbReference type="Pfam" id="PF00690">
    <property type="entry name" value="Cation_ATPase_N"/>
    <property type="match status" value="1"/>
</dbReference>
<keyword evidence="5 15" id="KW-0633">Potassium transport</keyword>
<feature type="transmembrane region" description="Helical" evidence="15">
    <location>
        <begin position="84"/>
        <end position="105"/>
    </location>
</feature>
<evidence type="ECO:0000313" key="17">
    <source>
        <dbReference type="EMBL" id="EFC48712.1"/>
    </source>
</evidence>
<evidence type="ECO:0000256" key="13">
    <source>
        <dbReference type="ARBA" id="ARBA00023065"/>
    </source>
</evidence>
<keyword evidence="14 15" id="KW-0472">Membrane</keyword>
<dbReference type="PROSITE" id="PS00154">
    <property type="entry name" value="ATPASE_E1_E2"/>
    <property type="match status" value="1"/>
</dbReference>
<dbReference type="VEuPathDB" id="AmoebaDB:NAEGRDRAFT_30663"/>
<dbReference type="SFLD" id="SFLDS00003">
    <property type="entry name" value="Haloacid_Dehalogenase"/>
    <property type="match status" value="1"/>
</dbReference>
<dbReference type="GO" id="GO:0046872">
    <property type="term" value="F:metal ion binding"/>
    <property type="evidence" value="ECO:0007669"/>
    <property type="project" value="UniProtKB-KW"/>
</dbReference>
<dbReference type="GO" id="GO:1902600">
    <property type="term" value="P:proton transmembrane transport"/>
    <property type="evidence" value="ECO:0007669"/>
    <property type="project" value="TreeGrafter"/>
</dbReference>
<dbReference type="PRINTS" id="PR00119">
    <property type="entry name" value="CATATPASE"/>
</dbReference>
<dbReference type="Pfam" id="PF13246">
    <property type="entry name" value="Cation_ATPase"/>
    <property type="match status" value="1"/>
</dbReference>
<dbReference type="RefSeq" id="XP_002681456.1">
    <property type="nucleotide sequence ID" value="XM_002681410.1"/>
</dbReference>
<organism evidence="18">
    <name type="scientific">Naegleria gruberi</name>
    <name type="common">Amoeba</name>
    <dbReference type="NCBI Taxonomy" id="5762"/>
    <lineage>
        <taxon>Eukaryota</taxon>
        <taxon>Discoba</taxon>
        <taxon>Heterolobosea</taxon>
        <taxon>Tetramitia</taxon>
        <taxon>Eutetramitia</taxon>
        <taxon>Vahlkampfiidae</taxon>
        <taxon>Naegleria</taxon>
    </lineage>
</organism>
<dbReference type="InterPro" id="IPR006068">
    <property type="entry name" value="ATPase_P-typ_cation-transptr_C"/>
</dbReference>
<keyword evidence="3 15" id="KW-0813">Transport</keyword>
<dbReference type="Gene3D" id="3.40.50.1000">
    <property type="entry name" value="HAD superfamily/HAD-like"/>
    <property type="match status" value="1"/>
</dbReference>
<dbReference type="InterPro" id="IPR008250">
    <property type="entry name" value="ATPase_P-typ_transduc_dom_A_sf"/>
</dbReference>
<dbReference type="InterPro" id="IPR005775">
    <property type="entry name" value="P-type_ATPase_IIC"/>
</dbReference>
<dbReference type="InterPro" id="IPR059000">
    <property type="entry name" value="ATPase_P-type_domA"/>
</dbReference>
<dbReference type="SMART" id="SM00831">
    <property type="entry name" value="Cation_ATPase_N"/>
    <property type="match status" value="1"/>
</dbReference>
<keyword evidence="13 15" id="KW-0406">Ion transport</keyword>
<dbReference type="Gene3D" id="2.70.150.10">
    <property type="entry name" value="Calcium-transporting ATPase, cytoplasmic transduction domain A"/>
    <property type="match status" value="1"/>
</dbReference>
<dbReference type="Proteomes" id="UP000006671">
    <property type="component" value="Unassembled WGS sequence"/>
</dbReference>
<dbReference type="NCBIfam" id="TIGR01494">
    <property type="entry name" value="ATPase_P-type"/>
    <property type="match status" value="2"/>
</dbReference>
<evidence type="ECO:0000256" key="6">
    <source>
        <dbReference type="ARBA" id="ARBA00022553"/>
    </source>
</evidence>
<evidence type="ECO:0000256" key="5">
    <source>
        <dbReference type="ARBA" id="ARBA00022538"/>
    </source>
</evidence>
<evidence type="ECO:0000259" key="16">
    <source>
        <dbReference type="SMART" id="SM00831"/>
    </source>
</evidence>
<evidence type="ECO:0000256" key="7">
    <source>
        <dbReference type="ARBA" id="ARBA00022692"/>
    </source>
</evidence>
<dbReference type="Gene3D" id="1.20.1110.10">
    <property type="entry name" value="Calcium-transporting ATPase, transmembrane domain"/>
    <property type="match status" value="1"/>
</dbReference>
<comment type="subcellular location">
    <subcellularLocation>
        <location evidence="1 15">Cell membrane</location>
        <topology evidence="1 15">Multi-pass membrane protein</topology>
    </subcellularLocation>
</comment>
<dbReference type="SUPFAM" id="SSF56784">
    <property type="entry name" value="HAD-like"/>
    <property type="match status" value="1"/>
</dbReference>
<dbReference type="SUPFAM" id="SSF81653">
    <property type="entry name" value="Calcium ATPase, transduction domain A"/>
    <property type="match status" value="1"/>
</dbReference>
<evidence type="ECO:0000256" key="9">
    <source>
        <dbReference type="ARBA" id="ARBA00022840"/>
    </source>
</evidence>
<evidence type="ECO:0000256" key="10">
    <source>
        <dbReference type="ARBA" id="ARBA00022958"/>
    </source>
</evidence>
<feature type="transmembrane region" description="Helical" evidence="15">
    <location>
        <begin position="971"/>
        <end position="994"/>
    </location>
</feature>
<dbReference type="GeneID" id="8861557"/>
<proteinExistence type="inferred from homology"/>
<dbReference type="Gene3D" id="3.40.1110.10">
    <property type="entry name" value="Calcium-transporting ATPase, cytoplasmic domain N"/>
    <property type="match status" value="1"/>
</dbReference>
<keyword evidence="12 15" id="KW-1133">Transmembrane helix</keyword>
<dbReference type="InterPro" id="IPR036412">
    <property type="entry name" value="HAD-like_sf"/>
</dbReference>
<evidence type="ECO:0000313" key="18">
    <source>
        <dbReference type="Proteomes" id="UP000006671"/>
    </source>
</evidence>
<dbReference type="InterPro" id="IPR018303">
    <property type="entry name" value="ATPase_P-typ_P_site"/>
</dbReference>
<comment type="similarity">
    <text evidence="2 15">Belongs to the cation transport ATPase (P-type) (TC 3.A.3) family. Type IIC subfamily.</text>
</comment>
<evidence type="ECO:0000256" key="12">
    <source>
        <dbReference type="ARBA" id="ARBA00022989"/>
    </source>
</evidence>
<evidence type="ECO:0000256" key="4">
    <source>
        <dbReference type="ARBA" id="ARBA00022475"/>
    </source>
</evidence>
<keyword evidence="11" id="KW-1278">Translocase</keyword>
<gene>
    <name evidence="17" type="ORF">NAEGRDRAFT_30663</name>
</gene>
<keyword evidence="9 15" id="KW-0067">ATP-binding</keyword>
<feature type="domain" description="Cation-transporting P-type ATPase N-terminal" evidence="16">
    <location>
        <begin position="23"/>
        <end position="104"/>
    </location>
</feature>
<keyword evidence="8 15" id="KW-0547">Nucleotide-binding</keyword>
<feature type="transmembrane region" description="Helical" evidence="15">
    <location>
        <begin position="868"/>
        <end position="897"/>
    </location>
</feature>
<feature type="transmembrane region" description="Helical" evidence="15">
    <location>
        <begin position="280"/>
        <end position="300"/>
    </location>
</feature>
<evidence type="ECO:0000256" key="1">
    <source>
        <dbReference type="ARBA" id="ARBA00004651"/>
    </source>
</evidence>
<dbReference type="OMA" id="ISWEWAL"/>
<dbReference type="KEGG" id="ngr:NAEGRDRAFT_30663"/>
<evidence type="ECO:0000256" key="15">
    <source>
        <dbReference type="RuleBase" id="RU362084"/>
    </source>
</evidence>
<dbReference type="InterPro" id="IPR004014">
    <property type="entry name" value="ATPase_P-typ_cation-transptr_N"/>
</dbReference>
<evidence type="ECO:0000256" key="3">
    <source>
        <dbReference type="ARBA" id="ARBA00022448"/>
    </source>
</evidence>
<dbReference type="SUPFAM" id="SSF81665">
    <property type="entry name" value="Calcium ATPase, transmembrane domain M"/>
    <property type="match status" value="1"/>
</dbReference>
<dbReference type="eggNOG" id="KOG0203">
    <property type="taxonomic scope" value="Eukaryota"/>
</dbReference>
<name>D2V346_NAEGR</name>
<sequence>MKQKSAKEVKFIKKSKKKAIDISEHELSVERVCETYGTSFNQDKPEKSTGLTQQVASERLKVNGPNQLTPPKKRPFIFKIIEQFTSLFALLLIVAGLLSFLNVAIERTTESYPNIFLGVILWFIVIMNATITLVQERSSEKVLQSFQQMQSDSCMVIRDGIPQKIPVEELVLGDLVRIEGGDKIPADLRVVSCSQLKLDNASLTGETEPQSRSVEMTSKNPLETNNLVFFGTLALEGSGYGIVIRCGNQTVIGQIALLAGASTEKKTPLRREIDSFVRKIAVLAFTMAIIFFCLGFAIGNSWFTNFLFAIGIIISNIPQGLIPTVTVCLTVSAKRLKAVNVLVKKLEHVETLGSTSVICSDKTGTLTQNRMTVVELWVDGRVSSVDYQDRYMTQKPSTLTPLTSYSKEGEEQLTTDQMLRRCSALCSKTYFVPEEDNLRKPILDRECEGDASETALVKFIQTRTDCATIEEFRSDYTELYSIPFNSKNKWMLSIRKNNHLPQWTTNTTDSASTDSKVLLLMKGAPERIIQRCSHIRVGSQTLPLDDNWKQNFKDAYDFFASKGERVLGFAQLFIDEHLVEEQLRIEKSGQTSDQIAQSIPMEGLCFLGMAGLTDPPKVGVPECIGQCKKAGIQVVMVTGDHPATAKAIAKQVGIIESDARTIDDIAEEESCDPKTIPYSRADAIVLHGEEIDKLTSKEWKQILKKKQIVFARTSPQQKLIIVTKFQELGHCVAVTGDGTNDSPALKKADVGVAMNISGSAVSKEAAAIILLDDNFASIVNGIKEGRLIFDNLKKSIAYTVSHLSAEIFPYLVFIVFSMPLPITGLLILCVDLGTELISAVSLAYETAESDIMSIPPRTKNQPLVSSSLLIFSYLQMGVIETLACFTNYFLVFAYYGIPPKYLWEATSKDYFDINSDKKLYIEETGMYLDKMYQHNVLCTAQTAFFMTIVICQWATLFSCKTRRLSIFTHGLLGNLMTYFGLIYSACLLVILIYVPFIGDYIFNTRFMIIDFWLYPIPWMFLMIFYDEMRKWVIRKLNFSFLFW</sequence>
<feature type="transmembrane region" description="Helical" evidence="15">
    <location>
        <begin position="940"/>
        <end position="959"/>
    </location>
</feature>
<dbReference type="InterPro" id="IPR023214">
    <property type="entry name" value="HAD_sf"/>
</dbReference>
<dbReference type="Pfam" id="PF00689">
    <property type="entry name" value="Cation_ATPase_C"/>
    <property type="match status" value="1"/>
</dbReference>
<dbReference type="NCBIfam" id="TIGR01106">
    <property type="entry name" value="ATPase-IIC_X-K"/>
    <property type="match status" value="1"/>
</dbReference>
<evidence type="ECO:0000256" key="11">
    <source>
        <dbReference type="ARBA" id="ARBA00022967"/>
    </source>
</evidence>
<dbReference type="OrthoDB" id="3352408at2759"/>
<feature type="transmembrane region" description="Helical" evidence="15">
    <location>
        <begin position="1006"/>
        <end position="1025"/>
    </location>
</feature>
<dbReference type="FunFam" id="3.40.50.1000:FF:000083">
    <property type="entry name" value="Sodium/potassium-transporting ATPase subunit alpha"/>
    <property type="match status" value="1"/>
</dbReference>
<keyword evidence="6" id="KW-0597">Phosphoprotein</keyword>
<dbReference type="GO" id="GO:0016887">
    <property type="term" value="F:ATP hydrolysis activity"/>
    <property type="evidence" value="ECO:0007669"/>
    <property type="project" value="InterPro"/>
</dbReference>
<dbReference type="PANTHER" id="PTHR43294">
    <property type="entry name" value="SODIUM/POTASSIUM-TRANSPORTING ATPASE SUBUNIT ALPHA"/>
    <property type="match status" value="1"/>
</dbReference>
<dbReference type="PANTHER" id="PTHR43294:SF21">
    <property type="entry name" value="CATION TRANSPORTING ATPASE"/>
    <property type="match status" value="1"/>
</dbReference>
<dbReference type="FunFam" id="1.20.1110.10:FF:000095">
    <property type="entry name" value="Sodium/potassium-transporting ATPase subunit alpha-1"/>
    <property type="match status" value="1"/>
</dbReference>
<evidence type="ECO:0000256" key="14">
    <source>
        <dbReference type="ARBA" id="ARBA00023136"/>
    </source>
</evidence>
<dbReference type="InterPro" id="IPR050510">
    <property type="entry name" value="Cation_transp_ATPase_P-type"/>
</dbReference>
<comment type="caution">
    <text evidence="15">Lacks conserved residue(s) required for the propagation of feature annotation.</text>
</comment>
<accession>D2V346</accession>
<dbReference type="PRINTS" id="PR00121">
    <property type="entry name" value="NAKATPASE"/>
</dbReference>
<dbReference type="InterPro" id="IPR023299">
    <property type="entry name" value="ATPase_P-typ_cyto_dom_N"/>
</dbReference>
<evidence type="ECO:0000256" key="2">
    <source>
        <dbReference type="ARBA" id="ARBA00006934"/>
    </source>
</evidence>
<feature type="transmembrane region" description="Helical" evidence="15">
    <location>
        <begin position="111"/>
        <end position="134"/>
    </location>
</feature>
<keyword evidence="15" id="KW-0479">Metal-binding</keyword>
<dbReference type="FunFam" id="2.70.150.10:FF:000003">
    <property type="entry name" value="Sodium/potassium-transporting ATPase subunit alpha"/>
    <property type="match status" value="1"/>
</dbReference>
<dbReference type="SFLD" id="SFLDG00002">
    <property type="entry name" value="C1.7:_P-type_atpase_like"/>
    <property type="match status" value="1"/>
</dbReference>
<dbReference type="FunFam" id="3.40.50.1000:FF:000001">
    <property type="entry name" value="Phospholipid-transporting ATPase IC"/>
    <property type="match status" value="1"/>
</dbReference>
<dbReference type="GO" id="GO:0036376">
    <property type="term" value="P:sodium ion export across plasma membrane"/>
    <property type="evidence" value="ECO:0007669"/>
    <property type="project" value="TreeGrafter"/>
</dbReference>
<keyword evidence="7 15" id="KW-0812">Transmembrane</keyword>
<dbReference type="InterPro" id="IPR044492">
    <property type="entry name" value="P_typ_ATPase_HD_dom"/>
</dbReference>
<dbReference type="GO" id="GO:0006883">
    <property type="term" value="P:intracellular sodium ion homeostasis"/>
    <property type="evidence" value="ECO:0007669"/>
    <property type="project" value="TreeGrafter"/>
</dbReference>
<keyword evidence="4" id="KW-1003">Cell membrane</keyword>
<dbReference type="InterPro" id="IPR001757">
    <property type="entry name" value="P_typ_ATPase"/>
</dbReference>
<keyword evidence="18" id="KW-1185">Reference proteome</keyword>
<dbReference type="GO" id="GO:0005391">
    <property type="term" value="F:P-type sodium:potassium-exchanging transporter activity"/>
    <property type="evidence" value="ECO:0007669"/>
    <property type="project" value="TreeGrafter"/>
</dbReference>
<dbReference type="GO" id="GO:0030007">
    <property type="term" value="P:intracellular potassium ion homeostasis"/>
    <property type="evidence" value="ECO:0007669"/>
    <property type="project" value="TreeGrafter"/>
</dbReference>
<dbReference type="AlphaFoldDB" id="D2V346"/>
<dbReference type="GO" id="GO:0005886">
    <property type="term" value="C:plasma membrane"/>
    <property type="evidence" value="ECO:0007669"/>
    <property type="project" value="UniProtKB-SubCell"/>
</dbReference>
<dbReference type="Pfam" id="PF00122">
    <property type="entry name" value="E1-E2_ATPase"/>
    <property type="match status" value="1"/>
</dbReference>
<protein>
    <recommendedName>
        <fullName evidence="15">Sodium/potassium-transporting ATPase subunit alpha</fullName>
    </recommendedName>
</protein>
<dbReference type="SFLD" id="SFLDF00027">
    <property type="entry name" value="p-type_atpase"/>
    <property type="match status" value="1"/>
</dbReference>
<keyword evidence="10 15" id="KW-0630">Potassium</keyword>
<reference evidence="17 18" key="1">
    <citation type="journal article" date="2010" name="Cell">
        <title>The genome of Naegleria gruberi illuminates early eukaryotic versatility.</title>
        <authorList>
            <person name="Fritz-Laylin L.K."/>
            <person name="Prochnik S.E."/>
            <person name="Ginger M.L."/>
            <person name="Dacks J.B."/>
            <person name="Carpenter M.L."/>
            <person name="Field M.C."/>
            <person name="Kuo A."/>
            <person name="Paredez A."/>
            <person name="Chapman J."/>
            <person name="Pham J."/>
            <person name="Shu S."/>
            <person name="Neupane R."/>
            <person name="Cipriano M."/>
            <person name="Mancuso J."/>
            <person name="Tu H."/>
            <person name="Salamov A."/>
            <person name="Lindquist E."/>
            <person name="Shapiro H."/>
            <person name="Lucas S."/>
            <person name="Grigoriev I.V."/>
            <person name="Cande W.Z."/>
            <person name="Fulton C."/>
            <person name="Rokhsar D.S."/>
            <person name="Dawson S.C."/>
        </authorList>
    </citation>
    <scope>NUCLEOTIDE SEQUENCE [LARGE SCALE GENOMIC DNA]</scope>
    <source>
        <strain evidence="17 18">NEG-M</strain>
    </source>
</reference>
<dbReference type="EMBL" id="GG738850">
    <property type="protein sequence ID" value="EFC48712.1"/>
    <property type="molecule type" value="Genomic_DNA"/>
</dbReference>